<dbReference type="KEGG" id="age:AA314_05387"/>
<evidence type="ECO:0000313" key="5">
    <source>
        <dbReference type="Proteomes" id="UP000256345"/>
    </source>
</evidence>
<dbReference type="AlphaFoldDB" id="A0AAC8QAB4"/>
<dbReference type="EMBL" id="QUMU01000016">
    <property type="protein sequence ID" value="REG23544.1"/>
    <property type="molecule type" value="Genomic_DNA"/>
</dbReference>
<reference evidence="2 4" key="1">
    <citation type="submission" date="2015-05" db="EMBL/GenBank/DDBJ databases">
        <title>Genome assembly of Archangium gephyra DSM 2261.</title>
        <authorList>
            <person name="Sharma G."/>
            <person name="Subramanian S."/>
        </authorList>
    </citation>
    <scope>NUCLEOTIDE SEQUENCE [LARGE SCALE GENOMIC DNA]</scope>
    <source>
        <strain evidence="2 4">DSM 2261</strain>
    </source>
</reference>
<name>A0AAC8QAB4_9BACT</name>
<sequence>MKTFFSSAARARLAACLVLSVLGFSLPAWAWKPITHVYLAEKARAELVAQNGSISLNQVDFYNRQQAGLIGTYAVSSNIYQALRDYPAYYRAGVLGPDAYPDMLFGQSVIHPAREDSGSDADPWLRHLYTRASTPQERAFVMGFLSHAAGDMFGHTFINHYALGPFSFDNGNAKRHVVAEGHVGRRTPGLNDYSIDTSAVNTFIYDNMIDARRSRDGSWSNDVWKLTKNTRAVSLPRLFTELRAGLEDKIDAYYEHVRWLKQKYKENADRCTWYRPGACIKAAYYKALLVAYNIIAGLPVYYMEAWVRDINRGLKAWPATSTDVARALFMQTNHKADFDTAKAVVGTYKQRYFCSMMGAPDAFCTISAIIENIISAITFKIDLFKALKEAILNYVVKKATGEELDYWKTLMDPEPYQVDQEVPANPGNPPIASSQQLDQLMWVNSAGKFDMLRFAPAYNTYAAIKMSFLDTRPQWQSVLGAVGSSASDTMMNGYDAPNGFNGQFLLGFIRSMDWDNQFAVPKKMFIAQDCMLYTRFFMQQTGDLYDNNTGDAVEDALRLNQLKAWCGVGGNKLSYNASATSSTTVNFVTRNIPLMAGETLNLGTCGVAGATGSGDTYLRLFSPWGTEVAFSDDACGGVQSNFAYTVPAGASGTYQLRAGCWGSGGCSGMAVWTISGAFAYSASNTSSATVNTTNRDLSLVEGQRLKVGTCSVPGASGSGDTYLRLFTAAGAQVTYNDDACGGLLSTFEYVVPWGTNGTHQLRAGCWSSNSCNGTVSYILTDASL</sequence>
<proteinExistence type="predicted"/>
<organism evidence="2 4">
    <name type="scientific">Archangium gephyra</name>
    <dbReference type="NCBI Taxonomy" id="48"/>
    <lineage>
        <taxon>Bacteria</taxon>
        <taxon>Pseudomonadati</taxon>
        <taxon>Myxococcota</taxon>
        <taxon>Myxococcia</taxon>
        <taxon>Myxococcales</taxon>
        <taxon>Cystobacterineae</taxon>
        <taxon>Archangiaceae</taxon>
        <taxon>Archangium</taxon>
    </lineage>
</organism>
<evidence type="ECO:0000256" key="1">
    <source>
        <dbReference type="SAM" id="SignalP"/>
    </source>
</evidence>
<gene>
    <name evidence="2" type="ORF">AA314_05387</name>
    <name evidence="3" type="ORF">ATI61_11612</name>
</gene>
<evidence type="ECO:0000313" key="2">
    <source>
        <dbReference type="EMBL" id="AKJ03761.1"/>
    </source>
</evidence>
<dbReference type="Proteomes" id="UP000256345">
    <property type="component" value="Unassembled WGS sequence"/>
</dbReference>
<dbReference type="Proteomes" id="UP000035579">
    <property type="component" value="Chromosome"/>
</dbReference>
<protein>
    <submittedName>
        <fullName evidence="2">Trypsin domain protein</fullName>
    </submittedName>
</protein>
<dbReference type="EMBL" id="CP011509">
    <property type="protein sequence ID" value="AKJ03761.1"/>
    <property type="molecule type" value="Genomic_DNA"/>
</dbReference>
<reference evidence="3 5" key="2">
    <citation type="submission" date="2018-08" db="EMBL/GenBank/DDBJ databases">
        <title>Genomic Encyclopedia of Archaeal and Bacterial Type Strains, Phase II (KMG-II): from individual species to whole genera.</title>
        <authorList>
            <person name="Goeker M."/>
        </authorList>
    </citation>
    <scope>NUCLEOTIDE SEQUENCE [LARGE SCALE GENOMIC DNA]</scope>
    <source>
        <strain evidence="3 5">DSM 2261</strain>
    </source>
</reference>
<feature type="chain" id="PRO_5042104025" evidence="1">
    <location>
        <begin position="31"/>
        <end position="784"/>
    </location>
</feature>
<keyword evidence="1" id="KW-0732">Signal</keyword>
<keyword evidence="5" id="KW-1185">Reference proteome</keyword>
<feature type="signal peptide" evidence="1">
    <location>
        <begin position="1"/>
        <end position="30"/>
    </location>
</feature>
<accession>A0AAC8QAB4</accession>
<evidence type="ECO:0000313" key="3">
    <source>
        <dbReference type="EMBL" id="REG23544.1"/>
    </source>
</evidence>
<dbReference type="RefSeq" id="WP_053066714.1">
    <property type="nucleotide sequence ID" value="NZ_CP011509.1"/>
</dbReference>
<evidence type="ECO:0000313" key="4">
    <source>
        <dbReference type="Proteomes" id="UP000035579"/>
    </source>
</evidence>